<reference evidence="1 2" key="1">
    <citation type="submission" date="2023-01" db="EMBL/GenBank/DDBJ databases">
        <title>Analysis of 21 Apiospora genomes using comparative genomics revels a genus with tremendous synthesis potential of carbohydrate active enzymes and secondary metabolites.</title>
        <authorList>
            <person name="Sorensen T."/>
        </authorList>
    </citation>
    <scope>NUCLEOTIDE SEQUENCE [LARGE SCALE GENOMIC DNA]</scope>
    <source>
        <strain evidence="1 2">CBS 117206</strain>
    </source>
</reference>
<dbReference type="EMBL" id="JAQQWP010000009">
    <property type="protein sequence ID" value="KAK8101927.1"/>
    <property type="molecule type" value="Genomic_DNA"/>
</dbReference>
<gene>
    <name evidence="1" type="ORF">PG999_012301</name>
</gene>
<organism evidence="1 2">
    <name type="scientific">Apiospora kogelbergensis</name>
    <dbReference type="NCBI Taxonomy" id="1337665"/>
    <lineage>
        <taxon>Eukaryota</taxon>
        <taxon>Fungi</taxon>
        <taxon>Dikarya</taxon>
        <taxon>Ascomycota</taxon>
        <taxon>Pezizomycotina</taxon>
        <taxon>Sordariomycetes</taxon>
        <taxon>Xylariomycetidae</taxon>
        <taxon>Amphisphaeriales</taxon>
        <taxon>Apiosporaceae</taxon>
        <taxon>Apiospora</taxon>
    </lineage>
</organism>
<keyword evidence="2" id="KW-1185">Reference proteome</keyword>
<name>A0AAW0QGS0_9PEZI</name>
<comment type="caution">
    <text evidence="1">The sequence shown here is derived from an EMBL/GenBank/DDBJ whole genome shotgun (WGS) entry which is preliminary data.</text>
</comment>
<evidence type="ECO:0000313" key="2">
    <source>
        <dbReference type="Proteomes" id="UP001392437"/>
    </source>
</evidence>
<protein>
    <submittedName>
        <fullName evidence="1">Uncharacterized protein</fullName>
    </submittedName>
</protein>
<dbReference type="Proteomes" id="UP001392437">
    <property type="component" value="Unassembled WGS sequence"/>
</dbReference>
<accession>A0AAW0QGS0</accession>
<evidence type="ECO:0000313" key="1">
    <source>
        <dbReference type="EMBL" id="KAK8101927.1"/>
    </source>
</evidence>
<proteinExistence type="predicted"/>
<sequence length="92" mass="9785">MYSHLPLVTDTVLMQVRAGVATGVSAGGLTDARFRCGLIGGVFTVAVKEQCLSKMLDFQMGIMIGYEGGRTPILAYANIDEHCSDVQSGETN</sequence>
<dbReference type="AlphaFoldDB" id="A0AAW0QGS0"/>